<organism evidence="2 3">
    <name type="scientific">Hypothenemus hampei</name>
    <name type="common">Coffee berry borer</name>
    <dbReference type="NCBI Taxonomy" id="57062"/>
    <lineage>
        <taxon>Eukaryota</taxon>
        <taxon>Metazoa</taxon>
        <taxon>Ecdysozoa</taxon>
        <taxon>Arthropoda</taxon>
        <taxon>Hexapoda</taxon>
        <taxon>Insecta</taxon>
        <taxon>Pterygota</taxon>
        <taxon>Neoptera</taxon>
        <taxon>Endopterygota</taxon>
        <taxon>Coleoptera</taxon>
        <taxon>Polyphaga</taxon>
        <taxon>Cucujiformia</taxon>
        <taxon>Curculionidae</taxon>
        <taxon>Scolytinae</taxon>
        <taxon>Hypothenemus</taxon>
    </lineage>
</organism>
<dbReference type="Gene3D" id="1.25.40.180">
    <property type="match status" value="1"/>
</dbReference>
<feature type="compositionally biased region" description="Low complexity" evidence="1">
    <location>
        <begin position="373"/>
        <end position="385"/>
    </location>
</feature>
<evidence type="ECO:0000256" key="1">
    <source>
        <dbReference type="SAM" id="MobiDB-lite"/>
    </source>
</evidence>
<gene>
    <name evidence="2" type="ORF">ABEB36_008453</name>
</gene>
<dbReference type="PANTHER" id="PTHR23254">
    <property type="entry name" value="EIF4G DOMAIN PROTEIN"/>
    <property type="match status" value="1"/>
</dbReference>
<dbReference type="EMBL" id="JBDJPC010000006">
    <property type="protein sequence ID" value="KAL1497502.1"/>
    <property type="molecule type" value="Genomic_DNA"/>
</dbReference>
<dbReference type="InterPro" id="IPR051367">
    <property type="entry name" value="mRNA_TranslReg/HistoneTransl"/>
</dbReference>
<feature type="compositionally biased region" description="Basic and acidic residues" evidence="1">
    <location>
        <begin position="453"/>
        <end position="466"/>
    </location>
</feature>
<reference evidence="2 3" key="1">
    <citation type="submission" date="2024-05" db="EMBL/GenBank/DDBJ databases">
        <title>Genetic variation in Jamaican populations of the coffee berry borer (Hypothenemus hampei).</title>
        <authorList>
            <person name="Errbii M."/>
            <person name="Myrie A."/>
        </authorList>
    </citation>
    <scope>NUCLEOTIDE SEQUENCE [LARGE SCALE GENOMIC DNA]</scope>
    <source>
        <strain evidence="2">JA-Hopewell-2020-01-JO</strain>
        <tissue evidence="2">Whole body</tissue>
    </source>
</reference>
<accession>A0ABD1EMJ3</accession>
<evidence type="ECO:0000313" key="2">
    <source>
        <dbReference type="EMBL" id="KAL1497502.1"/>
    </source>
</evidence>
<keyword evidence="3" id="KW-1185">Reference proteome</keyword>
<dbReference type="PANTHER" id="PTHR23254:SF18">
    <property type="entry name" value="RE28271P"/>
    <property type="match status" value="1"/>
</dbReference>
<comment type="caution">
    <text evidence="2">The sequence shown here is derived from an EMBL/GenBank/DDBJ whole genome shotgun (WGS) entry which is preliminary data.</text>
</comment>
<evidence type="ECO:0000313" key="3">
    <source>
        <dbReference type="Proteomes" id="UP001566132"/>
    </source>
</evidence>
<sequence>MSNTGVGRGRGWLNLKNQEKSNPGVTSLDLEQIASFTIQEKTEFSDSSDDFSSLINKIKKLNLNDDGILFNQKIKYIVENWNEDCKNAAEVERSFDIIYNACWADSELAIKLSRLVASRTFQSQEVHDQNIRHLFIKRLQKNYENYNTLQHLHRNILRNSVLIMGEFFHNARYAGGKQFLFMAPALLTWLNMLLESMDITDIKILTLQIFKNGAVLKEQCSEQFCEFISNLRLKISSTITLIKEYKLWLLLALEISNSQFTIPTELQKFYQEEIGDYVISSLQENYCSLLIEPNSLNQSSNNYQEVLEVQSVTDSIGEYLNNASCKVDSAYISNSSNCSFQSEYLDGPKGCKAGRPILGIGARLHKTYSQAESSSTLSGDSHLSSNQVESPTINSQSLIKNNSIATYNFGDQISKDTSTVDIKRRDKENNRKGNKVNQNKEREKKKSLPKIRKGWEHDDRFDTDYS</sequence>
<protein>
    <submittedName>
        <fullName evidence="2">Uncharacterized protein</fullName>
    </submittedName>
</protein>
<name>A0ABD1EMJ3_HYPHA</name>
<dbReference type="AlphaFoldDB" id="A0ABD1EMJ3"/>
<feature type="region of interest" description="Disordered" evidence="1">
    <location>
        <begin position="418"/>
        <end position="466"/>
    </location>
</feature>
<dbReference type="Proteomes" id="UP001566132">
    <property type="component" value="Unassembled WGS sequence"/>
</dbReference>
<feature type="compositionally biased region" description="Basic and acidic residues" evidence="1">
    <location>
        <begin position="421"/>
        <end position="431"/>
    </location>
</feature>
<proteinExistence type="predicted"/>
<feature type="region of interest" description="Disordered" evidence="1">
    <location>
        <begin position="371"/>
        <end position="394"/>
    </location>
</feature>